<dbReference type="RefSeq" id="XP_046059334.1">
    <property type="nucleotide sequence ID" value="XM_046206683.1"/>
</dbReference>
<dbReference type="GO" id="GO:0005811">
    <property type="term" value="C:lipid droplet"/>
    <property type="evidence" value="ECO:0007669"/>
    <property type="project" value="TreeGrafter"/>
</dbReference>
<organism evidence="2 3">
    <name type="scientific">Ogataea philodendri</name>
    <dbReference type="NCBI Taxonomy" id="1378263"/>
    <lineage>
        <taxon>Eukaryota</taxon>
        <taxon>Fungi</taxon>
        <taxon>Dikarya</taxon>
        <taxon>Ascomycota</taxon>
        <taxon>Saccharomycotina</taxon>
        <taxon>Pichiomycetes</taxon>
        <taxon>Pichiales</taxon>
        <taxon>Pichiaceae</taxon>
        <taxon>Ogataea</taxon>
    </lineage>
</organism>
<feature type="transmembrane region" description="Helical" evidence="1">
    <location>
        <begin position="21"/>
        <end position="43"/>
    </location>
</feature>
<sequence length="269" mass="30132">MSSMTDAISARLQMEILRPFTVARGIIQSGAAQFPIQGVIYFFQNPQLWPLYLRMVPPILIVHVSVFLSVFSTLFLLNVSAAMCCCGPFGLLVGAGITAQEANFITSYILDNYLIPRPMDSLFDTVLCQEGMESVVIPGKLKRVVGPSFGDRLWETSLWTTVTFPSDIYSTLRPVGLSFIPVFGPMALSFNGAVAKGNSFEKRFYRLSRLRGRQVKYLIKEREGDYWSFGFVANILESVPLLGTFFYFTNQIGGALLAVKYYQEGRTQF</sequence>
<dbReference type="AlphaFoldDB" id="A0A9P8NZA3"/>
<feature type="transmembrane region" description="Helical" evidence="1">
    <location>
        <begin position="89"/>
        <end position="110"/>
    </location>
</feature>
<evidence type="ECO:0000256" key="1">
    <source>
        <dbReference type="SAM" id="Phobius"/>
    </source>
</evidence>
<keyword evidence="1" id="KW-0472">Membrane</keyword>
<dbReference type="GO" id="GO:0005619">
    <property type="term" value="C:ascospore wall"/>
    <property type="evidence" value="ECO:0007669"/>
    <property type="project" value="TreeGrafter"/>
</dbReference>
<keyword evidence="1" id="KW-0812">Transmembrane</keyword>
<reference evidence="2" key="2">
    <citation type="submission" date="2021-01" db="EMBL/GenBank/DDBJ databases">
        <authorList>
            <person name="Schikora-Tamarit M.A."/>
        </authorList>
    </citation>
    <scope>NUCLEOTIDE SEQUENCE</scope>
    <source>
        <strain evidence="2">CBS6075</strain>
    </source>
</reference>
<accession>A0A9P8NZA3</accession>
<keyword evidence="3" id="KW-1185">Reference proteome</keyword>
<feature type="transmembrane region" description="Helical" evidence="1">
    <location>
        <begin position="226"/>
        <end position="248"/>
    </location>
</feature>
<dbReference type="OrthoDB" id="10012223at2759"/>
<name>A0A9P8NZA3_9ASCO</name>
<comment type="caution">
    <text evidence="2">The sequence shown here is derived from an EMBL/GenBank/DDBJ whole genome shotgun (WGS) entry which is preliminary data.</text>
</comment>
<dbReference type="PANTHER" id="PTHR34292:SF2">
    <property type="entry name" value="OUTER SPORE WALL PROTEIN LDS1"/>
    <property type="match status" value="1"/>
</dbReference>
<dbReference type="GeneID" id="70237457"/>
<dbReference type="EMBL" id="JAEUBE010000378">
    <property type="protein sequence ID" value="KAH3662245.1"/>
    <property type="molecule type" value="Genomic_DNA"/>
</dbReference>
<dbReference type="InterPro" id="IPR052786">
    <property type="entry name" value="Spore_wall_assembly"/>
</dbReference>
<dbReference type="Proteomes" id="UP000769157">
    <property type="component" value="Unassembled WGS sequence"/>
</dbReference>
<keyword evidence="1" id="KW-1133">Transmembrane helix</keyword>
<evidence type="ECO:0000313" key="3">
    <source>
        <dbReference type="Proteomes" id="UP000769157"/>
    </source>
</evidence>
<gene>
    <name evidence="2" type="ORF">OGAPHI_005493</name>
</gene>
<feature type="transmembrane region" description="Helical" evidence="1">
    <location>
        <begin position="55"/>
        <end position="77"/>
    </location>
</feature>
<evidence type="ECO:0008006" key="4">
    <source>
        <dbReference type="Google" id="ProtNLM"/>
    </source>
</evidence>
<dbReference type="PANTHER" id="PTHR34292">
    <property type="entry name" value="OUTER SPORE WALL PROTEIN LDS1"/>
    <property type="match status" value="1"/>
</dbReference>
<reference evidence="2" key="1">
    <citation type="journal article" date="2021" name="Open Biol.">
        <title>Shared evolutionary footprints suggest mitochondrial oxidative damage underlies multiple complex I losses in fungi.</title>
        <authorList>
            <person name="Schikora-Tamarit M.A."/>
            <person name="Marcet-Houben M."/>
            <person name="Nosek J."/>
            <person name="Gabaldon T."/>
        </authorList>
    </citation>
    <scope>NUCLEOTIDE SEQUENCE</scope>
    <source>
        <strain evidence="2">CBS6075</strain>
    </source>
</reference>
<dbReference type="GO" id="GO:0005628">
    <property type="term" value="C:prospore membrane"/>
    <property type="evidence" value="ECO:0007669"/>
    <property type="project" value="TreeGrafter"/>
</dbReference>
<protein>
    <recommendedName>
        <fullName evidence="4">Outer spore wall protein RRT8</fullName>
    </recommendedName>
</protein>
<feature type="transmembrane region" description="Helical" evidence="1">
    <location>
        <begin position="175"/>
        <end position="194"/>
    </location>
</feature>
<proteinExistence type="predicted"/>
<evidence type="ECO:0000313" key="2">
    <source>
        <dbReference type="EMBL" id="KAH3662245.1"/>
    </source>
</evidence>